<accession>A0ABR4FTU3</accession>
<evidence type="ECO:0000259" key="3">
    <source>
        <dbReference type="Pfam" id="PF17111"/>
    </source>
</evidence>
<comment type="caution">
    <text evidence="4">The sequence shown here is derived from an EMBL/GenBank/DDBJ whole genome shotgun (WGS) entry which is preliminary data.</text>
</comment>
<name>A0ABR4FTU3_9EURO</name>
<proteinExistence type="predicted"/>
<keyword evidence="5" id="KW-1185">Reference proteome</keyword>
<gene>
    <name evidence="4" type="ORF">BJX66DRAFT_312327</name>
</gene>
<feature type="compositionally biased region" description="Low complexity" evidence="2">
    <location>
        <begin position="407"/>
        <end position="418"/>
    </location>
</feature>
<dbReference type="Proteomes" id="UP001610563">
    <property type="component" value="Unassembled WGS sequence"/>
</dbReference>
<evidence type="ECO:0000313" key="4">
    <source>
        <dbReference type="EMBL" id="KAL2786681.1"/>
    </source>
</evidence>
<reference evidence="4 5" key="1">
    <citation type="submission" date="2024-07" db="EMBL/GenBank/DDBJ databases">
        <title>Section-level genome sequencing and comparative genomics of Aspergillus sections Usti and Cavernicolus.</title>
        <authorList>
            <consortium name="Lawrence Berkeley National Laboratory"/>
            <person name="Nybo J.L."/>
            <person name="Vesth T.C."/>
            <person name="Theobald S."/>
            <person name="Frisvad J.C."/>
            <person name="Larsen T.O."/>
            <person name="Kjaerboelling I."/>
            <person name="Rothschild-Mancinelli K."/>
            <person name="Lyhne E.K."/>
            <person name="Kogle M.E."/>
            <person name="Barry K."/>
            <person name="Clum A."/>
            <person name="Na H."/>
            <person name="Ledsgaard L."/>
            <person name="Lin J."/>
            <person name="Lipzen A."/>
            <person name="Kuo A."/>
            <person name="Riley R."/>
            <person name="Mondo S."/>
            <person name="Labutti K."/>
            <person name="Haridas S."/>
            <person name="Pangalinan J."/>
            <person name="Salamov A.A."/>
            <person name="Simmons B.A."/>
            <person name="Magnuson J.K."/>
            <person name="Chen J."/>
            <person name="Drula E."/>
            <person name="Henrissat B."/>
            <person name="Wiebenga A."/>
            <person name="Lubbers R.J."/>
            <person name="Gomes A.C."/>
            <person name="Makela M.R."/>
            <person name="Stajich J."/>
            <person name="Grigoriev I.V."/>
            <person name="Mortensen U.H."/>
            <person name="De Vries R.P."/>
            <person name="Baker S.E."/>
            <person name="Andersen M.R."/>
        </authorList>
    </citation>
    <scope>NUCLEOTIDE SEQUENCE [LARGE SCALE GENOMIC DNA]</scope>
    <source>
        <strain evidence="4 5">CBS 209.92</strain>
    </source>
</reference>
<sequence length="436" mass="48545">MADPVSITASVLAIITAAIQSTNTLKEIVRRFKERNKILRRLQDELEDLSKILNLLKSAVDTDASVLALLEGPVGRCSKLCREFEESIKAFAANSKTGFRDWTKMEFKRGDINEFIDTLAGYKSTISVGLGTITMHTSKVSQKVLEEYIEMIQDTSYSLEEHLQRIDEKLAELTAENTENPGGSIDLKDERAVTTQCLRICEDARSYIESLTDQEATLRESSPQNLANEATAGHEFEAQRLTRQALNENQKSFADIIVHLQKRLEVLVINGNPGDQDERLRLQEDLNISKQCLEVCQVASDISNQKIFRVGEVIADGESDQVVVTTLADLFDVKKARSTGNSAQLVGSMEPRELQQLVEKRYSSRFATLNGGSDQVKAGAADSQFVNEIRRSTNTSSPRVDHDEQSSKSSTKSSTPSPNEVRKRVMGGGKDQKEFY</sequence>
<evidence type="ECO:0000256" key="2">
    <source>
        <dbReference type="SAM" id="MobiDB-lite"/>
    </source>
</evidence>
<keyword evidence="1" id="KW-0175">Coiled coil</keyword>
<organism evidence="4 5">
    <name type="scientific">Aspergillus keveii</name>
    <dbReference type="NCBI Taxonomy" id="714993"/>
    <lineage>
        <taxon>Eukaryota</taxon>
        <taxon>Fungi</taxon>
        <taxon>Dikarya</taxon>
        <taxon>Ascomycota</taxon>
        <taxon>Pezizomycotina</taxon>
        <taxon>Eurotiomycetes</taxon>
        <taxon>Eurotiomycetidae</taxon>
        <taxon>Eurotiales</taxon>
        <taxon>Aspergillaceae</taxon>
        <taxon>Aspergillus</taxon>
        <taxon>Aspergillus subgen. Nidulantes</taxon>
    </lineage>
</organism>
<evidence type="ECO:0000256" key="1">
    <source>
        <dbReference type="SAM" id="Coils"/>
    </source>
</evidence>
<dbReference type="EMBL" id="JBFTWV010000112">
    <property type="protein sequence ID" value="KAL2786681.1"/>
    <property type="molecule type" value="Genomic_DNA"/>
</dbReference>
<evidence type="ECO:0000313" key="5">
    <source>
        <dbReference type="Proteomes" id="UP001610563"/>
    </source>
</evidence>
<protein>
    <recommendedName>
        <fullName evidence="3">Azaphilone pigments biosynthesis cluster protein L N-terminal domain-containing protein</fullName>
    </recommendedName>
</protein>
<feature type="region of interest" description="Disordered" evidence="2">
    <location>
        <begin position="371"/>
        <end position="436"/>
    </location>
</feature>
<feature type="domain" description="Azaphilone pigments biosynthesis cluster protein L N-terminal" evidence="3">
    <location>
        <begin position="2"/>
        <end position="202"/>
    </location>
</feature>
<dbReference type="InterPro" id="IPR031348">
    <property type="entry name" value="PigL_N"/>
</dbReference>
<dbReference type="Pfam" id="PF17111">
    <property type="entry name" value="PigL_N"/>
    <property type="match status" value="1"/>
</dbReference>
<feature type="coiled-coil region" evidence="1">
    <location>
        <begin position="29"/>
        <end position="59"/>
    </location>
</feature>